<sequence length="306" mass="32112">MTSAALDVGLCLLLVSASAVTLVTVPEATQPTGETEADAVATLLTTTTATVNYSLSPGARRADEAVVAFPTAEGPEFDRTARGTPATLLAEAAVGGVAVGGDRLTHTRDGLRAAVSQRVAAEVERGSRTGKAGRTETAVQVVTRWQPHRGSQFRGCVTVGSSPPPDAAVHATRVTVPSGLPSARSDAVDAAEGAEEDERFTAVATVVAERVVAGLFPADDLQLALRGDYPVSRFAEYRYRRMGRLFGVDVVGRDGEIHPEAANERLTDAVARAVEYDLRQAYDTPEAAAADVRVDEVTVVVRTWSA</sequence>
<organism evidence="1 2">
    <name type="scientific">Halogranum gelatinilyticum</name>
    <dbReference type="NCBI Taxonomy" id="660521"/>
    <lineage>
        <taxon>Archaea</taxon>
        <taxon>Methanobacteriati</taxon>
        <taxon>Methanobacteriota</taxon>
        <taxon>Stenosarchaea group</taxon>
        <taxon>Halobacteria</taxon>
        <taxon>Halobacteriales</taxon>
        <taxon>Haloferacaceae</taxon>
    </lineage>
</organism>
<dbReference type="Proteomes" id="UP000199451">
    <property type="component" value="Unassembled WGS sequence"/>
</dbReference>
<name>A0A1G9QI21_9EURY</name>
<dbReference type="InterPro" id="IPR055708">
    <property type="entry name" value="DUF7284"/>
</dbReference>
<dbReference type="AlphaFoldDB" id="A0A1G9QI21"/>
<dbReference type="STRING" id="660521.SAMN04487949_0872"/>
<dbReference type="OrthoDB" id="203217at2157"/>
<dbReference type="Pfam" id="PF23955">
    <property type="entry name" value="DUF7284"/>
    <property type="match status" value="1"/>
</dbReference>
<accession>A0A1G9QI21</accession>
<proteinExistence type="predicted"/>
<protein>
    <submittedName>
        <fullName evidence="1">Uncharacterized protein</fullName>
    </submittedName>
</protein>
<evidence type="ECO:0000313" key="2">
    <source>
        <dbReference type="Proteomes" id="UP000199451"/>
    </source>
</evidence>
<reference evidence="2" key="1">
    <citation type="submission" date="2016-10" db="EMBL/GenBank/DDBJ databases">
        <authorList>
            <person name="Varghese N."/>
            <person name="Submissions S."/>
        </authorList>
    </citation>
    <scope>NUCLEOTIDE SEQUENCE [LARGE SCALE GENOMIC DNA]</scope>
    <source>
        <strain evidence="2">CGMCC 1.10119</strain>
    </source>
</reference>
<keyword evidence="2" id="KW-1185">Reference proteome</keyword>
<gene>
    <name evidence="1" type="ORF">SAMN04487949_0872</name>
</gene>
<dbReference type="EMBL" id="FNHL01000001">
    <property type="protein sequence ID" value="SDM10669.1"/>
    <property type="molecule type" value="Genomic_DNA"/>
</dbReference>
<evidence type="ECO:0000313" key="1">
    <source>
        <dbReference type="EMBL" id="SDM10669.1"/>
    </source>
</evidence>
<dbReference type="RefSeq" id="WP_089694419.1">
    <property type="nucleotide sequence ID" value="NZ_FNHL01000001.1"/>
</dbReference>